<dbReference type="GO" id="GO:0043565">
    <property type="term" value="F:sequence-specific DNA binding"/>
    <property type="evidence" value="ECO:0007669"/>
    <property type="project" value="InterPro"/>
</dbReference>
<dbReference type="OrthoDB" id="241790at2"/>
<dbReference type="EMBL" id="CP001854">
    <property type="protein sequence ID" value="ADB49944.1"/>
    <property type="molecule type" value="Genomic_DNA"/>
</dbReference>
<feature type="domain" description="HTH araC/xylS-type" evidence="4">
    <location>
        <begin position="204"/>
        <end position="302"/>
    </location>
</feature>
<evidence type="ECO:0000256" key="3">
    <source>
        <dbReference type="ARBA" id="ARBA00023163"/>
    </source>
</evidence>
<dbReference type="Pfam" id="PF12852">
    <property type="entry name" value="Cupin_6"/>
    <property type="match status" value="1"/>
</dbReference>
<organism evidence="5 6">
    <name type="scientific">Conexibacter woesei (strain DSM 14684 / CCUG 47730 / CIP 108061 / JCM 11494 / NBRC 100937 / ID131577)</name>
    <dbReference type="NCBI Taxonomy" id="469383"/>
    <lineage>
        <taxon>Bacteria</taxon>
        <taxon>Bacillati</taxon>
        <taxon>Actinomycetota</taxon>
        <taxon>Thermoleophilia</taxon>
        <taxon>Solirubrobacterales</taxon>
        <taxon>Conexibacteraceae</taxon>
        <taxon>Conexibacter</taxon>
    </lineage>
</organism>
<dbReference type="InterPro" id="IPR032783">
    <property type="entry name" value="AraC_lig"/>
</dbReference>
<dbReference type="KEGG" id="cwo:Cwoe_1516"/>
<dbReference type="SUPFAM" id="SSF46689">
    <property type="entry name" value="Homeodomain-like"/>
    <property type="match status" value="2"/>
</dbReference>
<dbReference type="AlphaFoldDB" id="D3EZW8"/>
<dbReference type="PANTHER" id="PTHR46796">
    <property type="entry name" value="HTH-TYPE TRANSCRIPTIONAL ACTIVATOR RHAS-RELATED"/>
    <property type="match status" value="1"/>
</dbReference>
<dbReference type="HOGENOM" id="CLU_000445_81_0_11"/>
<evidence type="ECO:0000256" key="1">
    <source>
        <dbReference type="ARBA" id="ARBA00023015"/>
    </source>
</evidence>
<keyword evidence="3" id="KW-0804">Transcription</keyword>
<dbReference type="InterPro" id="IPR050204">
    <property type="entry name" value="AraC_XylS_family_regulators"/>
</dbReference>
<name>D3EZW8_CONWI</name>
<dbReference type="InterPro" id="IPR018062">
    <property type="entry name" value="HTH_AraC-typ_CS"/>
</dbReference>
<dbReference type="PANTHER" id="PTHR46796:SF13">
    <property type="entry name" value="HTH-TYPE TRANSCRIPTIONAL ACTIVATOR RHAS"/>
    <property type="match status" value="1"/>
</dbReference>
<evidence type="ECO:0000313" key="6">
    <source>
        <dbReference type="Proteomes" id="UP000008229"/>
    </source>
</evidence>
<keyword evidence="6" id="KW-1185">Reference proteome</keyword>
<dbReference type="RefSeq" id="WP_012932995.1">
    <property type="nucleotide sequence ID" value="NC_013739.1"/>
</dbReference>
<reference evidence="5 6" key="1">
    <citation type="journal article" date="2010" name="Stand. Genomic Sci.">
        <title>Complete genome sequence of Conexibacter woesei type strain (ID131577).</title>
        <authorList>
            <person name="Pukall R."/>
            <person name="Lapidus A."/>
            <person name="Glavina Del Rio T."/>
            <person name="Copeland A."/>
            <person name="Tice H."/>
            <person name="Cheng J.-F."/>
            <person name="Lucas S."/>
            <person name="Chen F."/>
            <person name="Nolan M."/>
            <person name="Bruce D."/>
            <person name="Goodwin L."/>
            <person name="Pitluck S."/>
            <person name="Mavromatis K."/>
            <person name="Ivanova N."/>
            <person name="Ovchinnikova G."/>
            <person name="Pati A."/>
            <person name="Chen A."/>
            <person name="Palaniappan K."/>
            <person name="Land M."/>
            <person name="Hauser L."/>
            <person name="Chang Y.-J."/>
            <person name="Jeffries C.D."/>
            <person name="Chain P."/>
            <person name="Meincke L."/>
            <person name="Sims D."/>
            <person name="Brettin T."/>
            <person name="Detter J.C."/>
            <person name="Rohde M."/>
            <person name="Goeker M."/>
            <person name="Bristow J."/>
            <person name="Eisen J.A."/>
            <person name="Markowitz V."/>
            <person name="Kyrpides N.C."/>
            <person name="Klenk H.-P."/>
            <person name="Hugenholtz P."/>
        </authorList>
    </citation>
    <scope>NUCLEOTIDE SEQUENCE [LARGE SCALE GENOMIC DNA]</scope>
    <source>
        <strain evidence="6">DSM 14684 / CIP 108061 / JCM 11494 / NBRC 100937 / ID131577</strain>
    </source>
</reference>
<accession>D3EZW8</accession>
<dbReference type="Gene3D" id="1.10.10.60">
    <property type="entry name" value="Homeodomain-like"/>
    <property type="match status" value="2"/>
</dbReference>
<dbReference type="SMART" id="SM00342">
    <property type="entry name" value="HTH_ARAC"/>
    <property type="match status" value="1"/>
</dbReference>
<dbReference type="PROSITE" id="PS00041">
    <property type="entry name" value="HTH_ARAC_FAMILY_1"/>
    <property type="match status" value="1"/>
</dbReference>
<protein>
    <submittedName>
        <fullName evidence="5">Transcriptional regulator, AraC family</fullName>
    </submittedName>
</protein>
<dbReference type="PROSITE" id="PS01124">
    <property type="entry name" value="HTH_ARAC_FAMILY_2"/>
    <property type="match status" value="1"/>
</dbReference>
<sequence length="321" mass="34085">MDVLADLLARAHARGAVFSNRRFAAPWGVEFQDVFPLTFHAVLGGAMWVELEGEEPLQLFGGDLLLVRTGAPYRFVHAPGAPAVSMRRLLDGEPEQQPQPQPPQHDGPATQLLCGAYTLEGSVCDSLLASLPSLAPIRGGSVGGPLRTALGLLGDEVATEEPGQQTVLDRLLDLLLVYSLRAWFTRPEADVPGWYAALEDPAAGPALRAIHSDPAHQWTVAELAALAGLSRAAFARRFSERVGEAPLAYLTRWRMSLAAGALLRPGATLAAVAQEVGYGSEFALSNAFRRTYGEAPGRWRRAQLAEAAAAASAAAHQGDGA</sequence>
<keyword evidence="2" id="KW-0238">DNA-binding</keyword>
<proteinExistence type="predicted"/>
<dbReference type="Pfam" id="PF12833">
    <property type="entry name" value="HTH_18"/>
    <property type="match status" value="1"/>
</dbReference>
<keyword evidence="1" id="KW-0805">Transcription regulation</keyword>
<dbReference type="InterPro" id="IPR009057">
    <property type="entry name" value="Homeodomain-like_sf"/>
</dbReference>
<reference evidence="6" key="2">
    <citation type="submission" date="2010-01" db="EMBL/GenBank/DDBJ databases">
        <title>The complete genome of Conexibacter woesei DSM 14684.</title>
        <authorList>
            <consortium name="US DOE Joint Genome Institute (JGI-PGF)"/>
            <person name="Lucas S."/>
            <person name="Copeland A."/>
            <person name="Lapidus A."/>
            <person name="Glavina del Rio T."/>
            <person name="Dalin E."/>
            <person name="Tice H."/>
            <person name="Bruce D."/>
            <person name="Goodwin L."/>
            <person name="Pitluck S."/>
            <person name="Kyrpides N."/>
            <person name="Mavromatis K."/>
            <person name="Ivanova N."/>
            <person name="Mikhailova N."/>
            <person name="Chertkov O."/>
            <person name="Brettin T."/>
            <person name="Detter J.C."/>
            <person name="Han C."/>
            <person name="Larimer F."/>
            <person name="Land M."/>
            <person name="Hauser L."/>
            <person name="Markowitz V."/>
            <person name="Cheng J.-F."/>
            <person name="Hugenholtz P."/>
            <person name="Woyke T."/>
            <person name="Wu D."/>
            <person name="Pukall R."/>
            <person name="Steenblock K."/>
            <person name="Schneider S."/>
            <person name="Klenk H.-P."/>
            <person name="Eisen J.A."/>
        </authorList>
    </citation>
    <scope>NUCLEOTIDE SEQUENCE [LARGE SCALE GENOMIC DNA]</scope>
    <source>
        <strain evidence="6">DSM 14684 / CIP 108061 / JCM 11494 / NBRC 100937 / ID131577</strain>
    </source>
</reference>
<dbReference type="eggNOG" id="COG2207">
    <property type="taxonomic scope" value="Bacteria"/>
</dbReference>
<evidence type="ECO:0000256" key="2">
    <source>
        <dbReference type="ARBA" id="ARBA00023125"/>
    </source>
</evidence>
<dbReference type="STRING" id="469383.Cwoe_1516"/>
<evidence type="ECO:0000313" key="5">
    <source>
        <dbReference type="EMBL" id="ADB49944.1"/>
    </source>
</evidence>
<evidence type="ECO:0000259" key="4">
    <source>
        <dbReference type="PROSITE" id="PS01124"/>
    </source>
</evidence>
<dbReference type="Proteomes" id="UP000008229">
    <property type="component" value="Chromosome"/>
</dbReference>
<dbReference type="InterPro" id="IPR018060">
    <property type="entry name" value="HTH_AraC"/>
</dbReference>
<gene>
    <name evidence="5" type="ordered locus">Cwoe_1516</name>
</gene>
<dbReference type="GO" id="GO:0003700">
    <property type="term" value="F:DNA-binding transcription factor activity"/>
    <property type="evidence" value="ECO:0007669"/>
    <property type="project" value="InterPro"/>
</dbReference>